<feature type="coiled-coil region" evidence="1">
    <location>
        <begin position="66"/>
        <end position="100"/>
    </location>
</feature>
<organism evidence="3 4">
    <name type="scientific">Aspergillus versicolor CBS 583.65</name>
    <dbReference type="NCBI Taxonomy" id="1036611"/>
    <lineage>
        <taxon>Eukaryota</taxon>
        <taxon>Fungi</taxon>
        <taxon>Dikarya</taxon>
        <taxon>Ascomycota</taxon>
        <taxon>Pezizomycotina</taxon>
        <taxon>Eurotiomycetes</taxon>
        <taxon>Eurotiomycetidae</taxon>
        <taxon>Eurotiales</taxon>
        <taxon>Aspergillaceae</taxon>
        <taxon>Aspergillus</taxon>
        <taxon>Aspergillus subgen. Nidulantes</taxon>
    </lineage>
</organism>
<feature type="compositionally biased region" description="Basic and acidic residues" evidence="2">
    <location>
        <begin position="1"/>
        <end position="23"/>
    </location>
</feature>
<dbReference type="AlphaFoldDB" id="A0A1L9P2M2"/>
<reference evidence="4" key="1">
    <citation type="journal article" date="2017" name="Genome Biol.">
        <title>Comparative genomics reveals high biological diversity and specific adaptations in the industrially and medically important fungal genus Aspergillus.</title>
        <authorList>
            <person name="de Vries R.P."/>
            <person name="Riley R."/>
            <person name="Wiebenga A."/>
            <person name="Aguilar-Osorio G."/>
            <person name="Amillis S."/>
            <person name="Uchima C.A."/>
            <person name="Anderluh G."/>
            <person name="Asadollahi M."/>
            <person name="Askin M."/>
            <person name="Barry K."/>
            <person name="Battaglia E."/>
            <person name="Bayram O."/>
            <person name="Benocci T."/>
            <person name="Braus-Stromeyer S.A."/>
            <person name="Caldana C."/>
            <person name="Canovas D."/>
            <person name="Cerqueira G.C."/>
            <person name="Chen F."/>
            <person name="Chen W."/>
            <person name="Choi C."/>
            <person name="Clum A."/>
            <person name="Dos Santos R.A."/>
            <person name="Damasio A.R."/>
            <person name="Diallinas G."/>
            <person name="Emri T."/>
            <person name="Fekete E."/>
            <person name="Flipphi M."/>
            <person name="Freyberg S."/>
            <person name="Gallo A."/>
            <person name="Gournas C."/>
            <person name="Habgood R."/>
            <person name="Hainaut M."/>
            <person name="Harispe M.L."/>
            <person name="Henrissat B."/>
            <person name="Hilden K.S."/>
            <person name="Hope R."/>
            <person name="Hossain A."/>
            <person name="Karabika E."/>
            <person name="Karaffa L."/>
            <person name="Karanyi Z."/>
            <person name="Krasevec N."/>
            <person name="Kuo A."/>
            <person name="Kusch H."/>
            <person name="LaButti K."/>
            <person name="Lagendijk E.L."/>
            <person name="Lapidus A."/>
            <person name="Levasseur A."/>
            <person name="Lindquist E."/>
            <person name="Lipzen A."/>
            <person name="Logrieco A.F."/>
            <person name="MacCabe A."/>
            <person name="Maekelae M.R."/>
            <person name="Malavazi I."/>
            <person name="Melin P."/>
            <person name="Meyer V."/>
            <person name="Mielnichuk N."/>
            <person name="Miskei M."/>
            <person name="Molnar A.P."/>
            <person name="Mule G."/>
            <person name="Ngan C.Y."/>
            <person name="Orejas M."/>
            <person name="Orosz E."/>
            <person name="Ouedraogo J.P."/>
            <person name="Overkamp K.M."/>
            <person name="Park H.-S."/>
            <person name="Perrone G."/>
            <person name="Piumi F."/>
            <person name="Punt P.J."/>
            <person name="Ram A.F."/>
            <person name="Ramon A."/>
            <person name="Rauscher S."/>
            <person name="Record E."/>
            <person name="Riano-Pachon D.M."/>
            <person name="Robert V."/>
            <person name="Roehrig J."/>
            <person name="Ruller R."/>
            <person name="Salamov A."/>
            <person name="Salih N.S."/>
            <person name="Samson R.A."/>
            <person name="Sandor E."/>
            <person name="Sanguinetti M."/>
            <person name="Schuetze T."/>
            <person name="Sepcic K."/>
            <person name="Shelest E."/>
            <person name="Sherlock G."/>
            <person name="Sophianopoulou V."/>
            <person name="Squina F.M."/>
            <person name="Sun H."/>
            <person name="Susca A."/>
            <person name="Todd R.B."/>
            <person name="Tsang A."/>
            <person name="Unkles S.E."/>
            <person name="van de Wiele N."/>
            <person name="van Rossen-Uffink D."/>
            <person name="Oliveira J.V."/>
            <person name="Vesth T.C."/>
            <person name="Visser J."/>
            <person name="Yu J.-H."/>
            <person name="Zhou M."/>
            <person name="Andersen M.R."/>
            <person name="Archer D.B."/>
            <person name="Baker S.E."/>
            <person name="Benoit I."/>
            <person name="Brakhage A.A."/>
            <person name="Braus G.H."/>
            <person name="Fischer R."/>
            <person name="Frisvad J.C."/>
            <person name="Goldman G.H."/>
            <person name="Houbraken J."/>
            <person name="Oakley B."/>
            <person name="Pocsi I."/>
            <person name="Scazzocchio C."/>
            <person name="Seiboth B."/>
            <person name="vanKuyk P.A."/>
            <person name="Wortman J."/>
            <person name="Dyer P.S."/>
            <person name="Grigoriev I.V."/>
        </authorList>
    </citation>
    <scope>NUCLEOTIDE SEQUENCE [LARGE SCALE GENOMIC DNA]</scope>
    <source>
        <strain evidence="4">CBS 583.65</strain>
    </source>
</reference>
<protein>
    <submittedName>
        <fullName evidence="3">Uncharacterized protein</fullName>
    </submittedName>
</protein>
<keyword evidence="1" id="KW-0175">Coiled coil</keyword>
<dbReference type="Proteomes" id="UP000184073">
    <property type="component" value="Unassembled WGS sequence"/>
</dbReference>
<accession>A0A1L9P2M2</accession>
<dbReference type="VEuPathDB" id="FungiDB:ASPVEDRAFT_205134"/>
<keyword evidence="4" id="KW-1185">Reference proteome</keyword>
<dbReference type="GeneID" id="63724941"/>
<feature type="region of interest" description="Disordered" evidence="2">
    <location>
        <begin position="1"/>
        <end position="41"/>
    </location>
</feature>
<gene>
    <name evidence="3" type="ORF">ASPVEDRAFT_205134</name>
</gene>
<evidence type="ECO:0000256" key="1">
    <source>
        <dbReference type="SAM" id="Coils"/>
    </source>
</evidence>
<evidence type="ECO:0000256" key="2">
    <source>
        <dbReference type="SAM" id="MobiDB-lite"/>
    </source>
</evidence>
<evidence type="ECO:0000313" key="3">
    <source>
        <dbReference type="EMBL" id="OJI95775.1"/>
    </source>
</evidence>
<evidence type="ECO:0000313" key="4">
    <source>
        <dbReference type="Proteomes" id="UP000184073"/>
    </source>
</evidence>
<dbReference type="EMBL" id="KV878125">
    <property type="protein sequence ID" value="OJI95775.1"/>
    <property type="molecule type" value="Genomic_DNA"/>
</dbReference>
<sequence>MADKEEKSDQDKSSTDASNREPPKTGPNPGSPSPGSAAQRLRQNLVAVEKSSSQLKGRGDWVYKENNDLKAQVKELLEKNAELNSEVQSLRGDIDFATTELETVNKALLGLMDPPPLAE</sequence>
<proteinExistence type="predicted"/>
<dbReference type="RefSeq" id="XP_040661538.1">
    <property type="nucleotide sequence ID" value="XM_040809430.1"/>
</dbReference>
<name>A0A1L9P2M2_ASPVE</name>